<reference evidence="2" key="1">
    <citation type="submission" date="2019-02" db="EMBL/GenBank/DDBJ databases">
        <authorList>
            <person name="Gruber-Vodicka R. H."/>
            <person name="Seah K. B. B."/>
        </authorList>
    </citation>
    <scope>NUCLEOTIDE SEQUENCE</scope>
    <source>
        <strain evidence="1">BECK_S312</strain>
        <strain evidence="2">BECK_S426</strain>
    </source>
</reference>
<name>A0A450X4S1_9GAMM</name>
<gene>
    <name evidence="1" type="ORF">BECKLPF1236A_GA0070988_1000910</name>
    <name evidence="2" type="ORF">BECKLPF1236C_GA0070990_1001114</name>
</gene>
<protein>
    <submittedName>
        <fullName evidence="2">Uncharacterized protein</fullName>
    </submittedName>
</protein>
<organism evidence="2">
    <name type="scientific">Candidatus Kentrum sp. LPFa</name>
    <dbReference type="NCBI Taxonomy" id="2126335"/>
    <lineage>
        <taxon>Bacteria</taxon>
        <taxon>Pseudomonadati</taxon>
        <taxon>Pseudomonadota</taxon>
        <taxon>Gammaproteobacteria</taxon>
        <taxon>Candidatus Kentrum</taxon>
    </lineage>
</organism>
<evidence type="ECO:0000313" key="1">
    <source>
        <dbReference type="EMBL" id="VFK07428.1"/>
    </source>
</evidence>
<dbReference type="EMBL" id="CAADFM010000009">
    <property type="protein sequence ID" value="VFK07428.1"/>
    <property type="molecule type" value="Genomic_DNA"/>
</dbReference>
<dbReference type="AntiFam" id="ANF00125">
    <property type="entry name" value="Shadow ORF (opposite lpxD)"/>
</dbReference>
<dbReference type="AlphaFoldDB" id="A0A450X4S1"/>
<evidence type="ECO:0000313" key="2">
    <source>
        <dbReference type="EMBL" id="VFK24220.1"/>
    </source>
</evidence>
<proteinExistence type="predicted"/>
<sequence>MTGDGSRAPNNTSLPNMNTSCNRYTPCNGCMSTDIHIVSNLYLIIYFHTIFNDGVFERTPVYGSIRPNLYIVANSHCAKLRYFYPYTIIIGNSKTITADYNPRVNKRLSSYNGASAKCYIGY</sequence>
<dbReference type="EMBL" id="CAADFP010000011">
    <property type="protein sequence ID" value="VFK24220.1"/>
    <property type="molecule type" value="Genomic_DNA"/>
</dbReference>
<accession>A0A450X4S1</accession>